<evidence type="ECO:0000313" key="1">
    <source>
        <dbReference type="EMBL" id="CUO91593.1"/>
    </source>
</evidence>
<evidence type="ECO:0000313" key="2">
    <source>
        <dbReference type="Proteomes" id="UP000095594"/>
    </source>
</evidence>
<dbReference type="OrthoDB" id="6636823at2"/>
<dbReference type="AlphaFoldDB" id="A0A174IW21"/>
<dbReference type="Proteomes" id="UP000095594">
    <property type="component" value="Unassembled WGS sequence"/>
</dbReference>
<dbReference type="InterPro" id="IPR025346">
    <property type="entry name" value="DUF4250"/>
</dbReference>
<accession>A0A174IW21</accession>
<dbReference type="EMBL" id="CYZX01000019">
    <property type="protein sequence ID" value="CUO91593.1"/>
    <property type="molecule type" value="Genomic_DNA"/>
</dbReference>
<proteinExistence type="predicted"/>
<gene>
    <name evidence="1" type="ORF">ERS852471_02599</name>
</gene>
<protein>
    <recommendedName>
        <fullName evidence="3">DUF4250 domain-containing protein</fullName>
    </recommendedName>
</protein>
<name>A0A174IW21_9CLOT</name>
<dbReference type="RefSeq" id="WP_055267203.1">
    <property type="nucleotide sequence ID" value="NZ_CABIXQ010000019.1"/>
</dbReference>
<reference evidence="1 2" key="1">
    <citation type="submission" date="2015-09" db="EMBL/GenBank/DDBJ databases">
        <authorList>
            <consortium name="Pathogen Informatics"/>
        </authorList>
    </citation>
    <scope>NUCLEOTIDE SEQUENCE [LARGE SCALE GENOMIC DNA]</scope>
    <source>
        <strain evidence="1 2">2789STDY5834856</strain>
    </source>
</reference>
<organism evidence="1 2">
    <name type="scientific">Clostridium disporicum</name>
    <dbReference type="NCBI Taxonomy" id="84024"/>
    <lineage>
        <taxon>Bacteria</taxon>
        <taxon>Bacillati</taxon>
        <taxon>Bacillota</taxon>
        <taxon>Clostridia</taxon>
        <taxon>Eubacteriales</taxon>
        <taxon>Clostridiaceae</taxon>
        <taxon>Clostridium</taxon>
    </lineage>
</organism>
<sequence>MDRETILNMDPHMLVSILNLKLRDFYSSLDMFCDDMNIDKSELEDKLNKSGYFYQSGINQFK</sequence>
<evidence type="ECO:0008006" key="3">
    <source>
        <dbReference type="Google" id="ProtNLM"/>
    </source>
</evidence>
<dbReference type="Pfam" id="PF14056">
    <property type="entry name" value="DUF4250"/>
    <property type="match status" value="1"/>
</dbReference>